<dbReference type="Proteomes" id="UP000254919">
    <property type="component" value="Unassembled WGS sequence"/>
</dbReference>
<dbReference type="PANTHER" id="PTHR40394">
    <property type="entry name" value="LIPOPROTEIN-RELATED"/>
    <property type="match status" value="1"/>
</dbReference>
<name>A0A379MYB4_9PROT</name>
<dbReference type="AlphaFoldDB" id="A0A379MYB4"/>
<dbReference type="InterPro" id="IPR009056">
    <property type="entry name" value="Cyt_c-like_dom"/>
</dbReference>
<evidence type="ECO:0000256" key="5">
    <source>
        <dbReference type="SAM" id="SignalP"/>
    </source>
</evidence>
<feature type="domain" description="Cytochrome c" evidence="6">
    <location>
        <begin position="73"/>
        <end position="158"/>
    </location>
</feature>
<gene>
    <name evidence="7" type="ORF">NCTC13291_01593</name>
</gene>
<evidence type="ECO:0000313" key="8">
    <source>
        <dbReference type="Proteomes" id="UP000254919"/>
    </source>
</evidence>
<evidence type="ECO:0000256" key="3">
    <source>
        <dbReference type="ARBA" id="ARBA00023004"/>
    </source>
</evidence>
<keyword evidence="2 4" id="KW-0479">Metal-binding</keyword>
<reference evidence="7 8" key="1">
    <citation type="submission" date="2018-06" db="EMBL/GenBank/DDBJ databases">
        <authorList>
            <consortium name="Pathogen Informatics"/>
            <person name="Doyle S."/>
        </authorList>
    </citation>
    <scope>NUCLEOTIDE SEQUENCE [LARGE SCALE GENOMIC DNA]</scope>
    <source>
        <strain evidence="7 8">NCTC13291</strain>
    </source>
</reference>
<dbReference type="Gene3D" id="1.10.760.10">
    <property type="entry name" value="Cytochrome c-like domain"/>
    <property type="match status" value="1"/>
</dbReference>
<keyword evidence="3 4" id="KW-0408">Iron</keyword>
<dbReference type="RefSeq" id="WP_019459291.1">
    <property type="nucleotide sequence ID" value="NZ_AP031462.1"/>
</dbReference>
<keyword evidence="1 4" id="KW-0349">Heme</keyword>
<keyword evidence="5" id="KW-0732">Signal</keyword>
<dbReference type="Pfam" id="PF13442">
    <property type="entry name" value="Cytochrome_CBB3"/>
    <property type="match status" value="1"/>
</dbReference>
<feature type="chain" id="PRO_5016706326" evidence="5">
    <location>
        <begin position="26"/>
        <end position="180"/>
    </location>
</feature>
<dbReference type="GeneID" id="99632642"/>
<proteinExistence type="predicted"/>
<evidence type="ECO:0000256" key="2">
    <source>
        <dbReference type="ARBA" id="ARBA00022723"/>
    </source>
</evidence>
<accession>A0A379MYB4</accession>
<organism evidence="7 8">
    <name type="scientific">Roseomonas mucosa</name>
    <dbReference type="NCBI Taxonomy" id="207340"/>
    <lineage>
        <taxon>Bacteria</taxon>
        <taxon>Pseudomonadati</taxon>
        <taxon>Pseudomonadota</taxon>
        <taxon>Alphaproteobacteria</taxon>
        <taxon>Acetobacterales</taxon>
        <taxon>Roseomonadaceae</taxon>
        <taxon>Roseomonas</taxon>
    </lineage>
</organism>
<dbReference type="PROSITE" id="PS51257">
    <property type="entry name" value="PROKAR_LIPOPROTEIN"/>
    <property type="match status" value="1"/>
</dbReference>
<dbReference type="PROSITE" id="PS51007">
    <property type="entry name" value="CYTC"/>
    <property type="match status" value="1"/>
</dbReference>
<dbReference type="PANTHER" id="PTHR40394:SF2">
    <property type="entry name" value="QUINOL:CYTOCHROME C OXIDOREDUCTASE MEMBRANE PROTEIN"/>
    <property type="match status" value="1"/>
</dbReference>
<feature type="signal peptide" evidence="5">
    <location>
        <begin position="1"/>
        <end position="25"/>
    </location>
</feature>
<evidence type="ECO:0000256" key="4">
    <source>
        <dbReference type="PROSITE-ProRule" id="PRU00433"/>
    </source>
</evidence>
<evidence type="ECO:0000259" key="6">
    <source>
        <dbReference type="PROSITE" id="PS51007"/>
    </source>
</evidence>
<sequence>MRAPVLLLPLLLPSLLLGGCKQEMAQQRRMDTYEQTGVWKDGTTARPIPAGTVARGDRARDAAALAPPPVTPALLARGQERFGIFCTPCHGLSGEGNGMIVQRGFPPPPSFHTRRLRAVPARYLFDVITEGYGVMYSYAARVPPEDRWAIVAYLRTLQLSRHATLAEAPEAAGAIREAGP</sequence>
<dbReference type="InterPro" id="IPR036909">
    <property type="entry name" value="Cyt_c-like_dom_sf"/>
</dbReference>
<dbReference type="EMBL" id="UGVN01000001">
    <property type="protein sequence ID" value="SUE39949.1"/>
    <property type="molecule type" value="Genomic_DNA"/>
</dbReference>
<evidence type="ECO:0000313" key="7">
    <source>
        <dbReference type="EMBL" id="SUE39949.1"/>
    </source>
</evidence>
<dbReference type="GO" id="GO:0009055">
    <property type="term" value="F:electron transfer activity"/>
    <property type="evidence" value="ECO:0007669"/>
    <property type="project" value="InterPro"/>
</dbReference>
<dbReference type="SUPFAM" id="SSF46626">
    <property type="entry name" value="Cytochrome c"/>
    <property type="match status" value="1"/>
</dbReference>
<evidence type="ECO:0000256" key="1">
    <source>
        <dbReference type="ARBA" id="ARBA00022617"/>
    </source>
</evidence>
<protein>
    <submittedName>
        <fullName evidence="7">Cytochrome c, mono- and diheme variants</fullName>
    </submittedName>
</protein>
<dbReference type="GO" id="GO:0020037">
    <property type="term" value="F:heme binding"/>
    <property type="evidence" value="ECO:0007669"/>
    <property type="project" value="InterPro"/>
</dbReference>
<dbReference type="GO" id="GO:0046872">
    <property type="term" value="F:metal ion binding"/>
    <property type="evidence" value="ECO:0007669"/>
    <property type="project" value="UniProtKB-KW"/>
</dbReference>